<dbReference type="InterPro" id="IPR008254">
    <property type="entry name" value="Flavodoxin/NO_synth"/>
</dbReference>
<reference evidence="2" key="2">
    <citation type="submission" date="2021-09" db="EMBL/GenBank/DDBJ databases">
        <authorList>
            <person name="Gilroy R."/>
        </authorList>
    </citation>
    <scope>NUCLEOTIDE SEQUENCE</scope>
    <source>
        <strain evidence="2">ChiHjej13B12-9602</strain>
    </source>
</reference>
<name>A0A921IW35_9ACTN</name>
<dbReference type="InterPro" id="IPR054633">
    <property type="entry name" value="BilS"/>
</dbReference>
<dbReference type="GO" id="GO:0009055">
    <property type="term" value="F:electron transfer activity"/>
    <property type="evidence" value="ECO:0007669"/>
    <property type="project" value="InterPro"/>
</dbReference>
<dbReference type="PROSITE" id="PS00201">
    <property type="entry name" value="FLAVODOXIN"/>
    <property type="match status" value="1"/>
</dbReference>
<dbReference type="Pfam" id="PF12641">
    <property type="entry name" value="Flavodoxin_3"/>
    <property type="match status" value="1"/>
</dbReference>
<dbReference type="EMBL" id="DYUZ01000017">
    <property type="protein sequence ID" value="HJG37117.1"/>
    <property type="molecule type" value="Genomic_DNA"/>
</dbReference>
<dbReference type="Proteomes" id="UP000753256">
    <property type="component" value="Unassembled WGS sequence"/>
</dbReference>
<proteinExistence type="predicted"/>
<gene>
    <name evidence="2" type="ORF">K8V70_04555</name>
</gene>
<sequence>MRYAILYNSASGNTKQVAEALEHALRAANAEVACVQIAPGDARTTIDAAGVEGADAVLVGFWCDKGTCTQEVADVLAELGGKRVFLFGTAGFGGAPEYFERILMGVRAKLPEDAEYLGGAMCQGKMGAGVRRRYEAMLAEKPGDARIQGMIDNFDAALSHPDDDDLGRIVQTAKQALGL</sequence>
<dbReference type="InterPro" id="IPR001226">
    <property type="entry name" value="Flavodoxin_CS"/>
</dbReference>
<organism evidence="2 3">
    <name type="scientific">Enorma phocaeensis</name>
    <dbReference type="NCBI Taxonomy" id="1871019"/>
    <lineage>
        <taxon>Bacteria</taxon>
        <taxon>Bacillati</taxon>
        <taxon>Actinomycetota</taxon>
        <taxon>Coriobacteriia</taxon>
        <taxon>Coriobacteriales</taxon>
        <taxon>Coriobacteriaceae</taxon>
        <taxon>Enorma</taxon>
    </lineage>
</organism>
<dbReference type="SUPFAM" id="SSF52218">
    <property type="entry name" value="Flavoproteins"/>
    <property type="match status" value="1"/>
</dbReference>
<evidence type="ECO:0000313" key="3">
    <source>
        <dbReference type="Proteomes" id="UP000753256"/>
    </source>
</evidence>
<feature type="domain" description="Flavodoxin-like" evidence="1">
    <location>
        <begin position="5"/>
        <end position="171"/>
    </location>
</feature>
<reference evidence="2" key="1">
    <citation type="journal article" date="2021" name="PeerJ">
        <title>Extensive microbial diversity within the chicken gut microbiome revealed by metagenomics and culture.</title>
        <authorList>
            <person name="Gilroy R."/>
            <person name="Ravi A."/>
            <person name="Getino M."/>
            <person name="Pursley I."/>
            <person name="Horton D.L."/>
            <person name="Alikhan N.F."/>
            <person name="Baker D."/>
            <person name="Gharbi K."/>
            <person name="Hall N."/>
            <person name="Watson M."/>
            <person name="Adriaenssens E.M."/>
            <person name="Foster-Nyarko E."/>
            <person name="Jarju S."/>
            <person name="Secka A."/>
            <person name="Antonio M."/>
            <person name="Oren A."/>
            <person name="Chaudhuri R.R."/>
            <person name="La Ragione R."/>
            <person name="Hildebrand F."/>
            <person name="Pallen M.J."/>
        </authorList>
    </citation>
    <scope>NUCLEOTIDE SEQUENCE</scope>
    <source>
        <strain evidence="2">ChiHjej13B12-9602</strain>
    </source>
</reference>
<dbReference type="NCBIfam" id="NF045594">
    <property type="entry name" value="flavodox_BilS"/>
    <property type="match status" value="1"/>
</dbReference>
<evidence type="ECO:0000259" key="1">
    <source>
        <dbReference type="Pfam" id="PF12641"/>
    </source>
</evidence>
<accession>A0A921IW35</accession>
<comment type="caution">
    <text evidence="2">The sequence shown here is derived from an EMBL/GenBank/DDBJ whole genome shotgun (WGS) entry which is preliminary data.</text>
</comment>
<dbReference type="RefSeq" id="WP_273189670.1">
    <property type="nucleotide sequence ID" value="NZ_DYUZ01000017.1"/>
</dbReference>
<dbReference type="InterPro" id="IPR029039">
    <property type="entry name" value="Flavoprotein-like_sf"/>
</dbReference>
<dbReference type="AlphaFoldDB" id="A0A921IW35"/>
<dbReference type="Gene3D" id="3.40.50.360">
    <property type="match status" value="1"/>
</dbReference>
<dbReference type="GO" id="GO:0010181">
    <property type="term" value="F:FMN binding"/>
    <property type="evidence" value="ECO:0007669"/>
    <property type="project" value="InterPro"/>
</dbReference>
<protein>
    <submittedName>
        <fullName evidence="2">Flavodoxin family protein</fullName>
    </submittedName>
</protein>
<evidence type="ECO:0000313" key="2">
    <source>
        <dbReference type="EMBL" id="HJG37117.1"/>
    </source>
</evidence>